<dbReference type="InterPro" id="IPR024171">
    <property type="entry name" value="SRK-like_kinase"/>
</dbReference>
<dbReference type="InterPro" id="IPR000858">
    <property type="entry name" value="S_locus_glycoprot_dom"/>
</dbReference>
<evidence type="ECO:0000256" key="8">
    <source>
        <dbReference type="ARBA" id="ARBA00022840"/>
    </source>
</evidence>
<sequence length="846" mass="92546">MTILSIRLYIFHGPCMSSAVQGQCKAMRVTSQLLVHLLLQLLLITLFLLSVQTPAASGVRDRFKKGQNLTDGDTLVSPDGSFTLGFFSPGASAKRYLGIWFSVSNDTVCWVANRDQPLPDKSGMLVFDDLSSLVLVDGSRRTVWSPNFMAASAAVVQLLDSGNLVVHNGSSSAALWQSFDHPTDTLLPDMKLGKDLWTGAEWQLTAWRSADDPSPGDYRRTLETKGLPDIVLWQGDVKRYRTGPWNGLYFNGVPEVTAYADKYTLRATTSPWEVTYGYTAKPGAPLTRVVVNYTGDVERLMWDAGTRAWKPLFKGPRDQCDTYARCGAFGLCDPEAASSGFCGCVVGFSRPAAGIPSLSDQEVKDTAAGGCRRDADLDCAGGATTDGFAVVRRVKLPDTQNASVDMNVTLEGCRARCFADCSCRAYAAADIRGGGDGTGCVMWADAIVDLRLVDRGQDLYLRLSKSEFDDQKEFPTLLVVAPVASGVIVLLVVSLIWWRRKRRIIGAIPQNPAMAVPSVNLSIIKDVTENFSESNIIGQGGFSIIYKGLLPEGRMIAVKRLKQSALTTKGKKDFGREVEVMAGLRHGNLVRLLAYCNEGKERILIYEHMQNKSLNVYIFGIPKLRALLSWTRRLELLHGIAHGVAYLHGGSGESVIHRDIKPGNILLDDEWKPKIADFGTAKLFVVDQAGPDQTIVVSPGYAAPEYARRGDMTLKCDVYSFGVVLLETISGERNGGLHRLLSHAWELWEQNRTMELLDTAVVPLAKSEPELLSELKRCIQIGLLCVQETPCERPTMSTVVAMLTSTASQIDRPRRPVLDSGGVVQPSDSSHGLETDLLSPTTIDLT</sequence>
<keyword evidence="2 14" id="KW-0723">Serine/threonine-protein kinase</keyword>
<dbReference type="GO" id="GO:0051707">
    <property type="term" value="P:response to other organism"/>
    <property type="evidence" value="ECO:0007669"/>
    <property type="project" value="UniProtKB-ARBA"/>
</dbReference>
<dbReference type="FunFam" id="3.30.200.20:FF:000591">
    <property type="entry name" value="Serine/threonine-protein kinase"/>
    <property type="match status" value="1"/>
</dbReference>
<dbReference type="FunFam" id="1.10.510.10:FF:000724">
    <property type="entry name" value="Serine/threonine-protein kinase"/>
    <property type="match status" value="1"/>
</dbReference>
<comment type="similarity">
    <text evidence="14">Belongs to the protein kinase superfamily. Ser/Thr protein kinase family.</text>
</comment>
<feature type="binding site" evidence="15">
    <location>
        <position position="559"/>
    </location>
    <ligand>
        <name>ATP</name>
        <dbReference type="ChEBI" id="CHEBI:30616"/>
    </ligand>
</feature>
<comment type="subcellular location">
    <subcellularLocation>
        <location evidence="1">Membrane</location>
        <topology evidence="1">Single-pass type I membrane protein</topology>
    </subcellularLocation>
</comment>
<organism evidence="21">
    <name type="scientific">Triticum aestivum</name>
    <name type="common">Wheat</name>
    <dbReference type="NCBI Taxonomy" id="4565"/>
    <lineage>
        <taxon>Eukaryota</taxon>
        <taxon>Viridiplantae</taxon>
        <taxon>Streptophyta</taxon>
        <taxon>Embryophyta</taxon>
        <taxon>Tracheophyta</taxon>
        <taxon>Spermatophyta</taxon>
        <taxon>Magnoliopsida</taxon>
        <taxon>Liliopsida</taxon>
        <taxon>Poales</taxon>
        <taxon>Poaceae</taxon>
        <taxon>BOP clade</taxon>
        <taxon>Pooideae</taxon>
        <taxon>Triticodae</taxon>
        <taxon>Triticeae</taxon>
        <taxon>Triticinae</taxon>
        <taxon>Triticum</taxon>
    </lineage>
</organism>
<dbReference type="SUPFAM" id="SSF51110">
    <property type="entry name" value="alpha-D-mannose-specific plant lectins"/>
    <property type="match status" value="1"/>
</dbReference>
<feature type="domain" description="Apple" evidence="20">
    <location>
        <begin position="379"/>
        <end position="464"/>
    </location>
</feature>
<dbReference type="Proteomes" id="UP000019116">
    <property type="component" value="Chromosome 2A"/>
</dbReference>
<comment type="catalytic activity">
    <reaction evidence="13 14">
        <text>L-seryl-[protein] + ATP = O-phospho-L-seryl-[protein] + ADP + H(+)</text>
        <dbReference type="Rhea" id="RHEA:17989"/>
        <dbReference type="Rhea" id="RHEA-COMP:9863"/>
        <dbReference type="Rhea" id="RHEA-COMP:11604"/>
        <dbReference type="ChEBI" id="CHEBI:15378"/>
        <dbReference type="ChEBI" id="CHEBI:29999"/>
        <dbReference type="ChEBI" id="CHEBI:30616"/>
        <dbReference type="ChEBI" id="CHEBI:83421"/>
        <dbReference type="ChEBI" id="CHEBI:456216"/>
        <dbReference type="EC" id="2.7.11.1"/>
    </reaction>
</comment>
<keyword evidence="10" id="KW-0675">Receptor</keyword>
<dbReference type="InterPro" id="IPR003609">
    <property type="entry name" value="Pan_app"/>
</dbReference>
<dbReference type="PROSITE" id="PS50011">
    <property type="entry name" value="PROTEIN_KINASE_DOM"/>
    <property type="match status" value="1"/>
</dbReference>
<evidence type="ECO:0000256" key="12">
    <source>
        <dbReference type="ARBA" id="ARBA00047899"/>
    </source>
</evidence>
<dbReference type="FunFam" id="2.90.10.10:FF:000005">
    <property type="entry name" value="G-type lectin S-receptor-like serine/threonine-protein kinase"/>
    <property type="match status" value="1"/>
</dbReference>
<dbReference type="EnsemblPlants" id="TraesCS2A02G486600.1">
    <property type="protein sequence ID" value="TraesCS2A02G486600.1"/>
    <property type="gene ID" value="TraesCS2A02G486600"/>
</dbReference>
<evidence type="ECO:0000256" key="9">
    <source>
        <dbReference type="ARBA" id="ARBA00023157"/>
    </source>
</evidence>
<dbReference type="SMR" id="A0A3B6B5S4"/>
<evidence type="ECO:0000256" key="14">
    <source>
        <dbReference type="PIRNR" id="PIRNR000641"/>
    </source>
</evidence>
<keyword evidence="5" id="KW-0732">Signal</keyword>
<dbReference type="STRING" id="4565.A0A3B6B5S4"/>
<feature type="transmembrane region" description="Helical" evidence="17">
    <location>
        <begin position="33"/>
        <end position="51"/>
    </location>
</feature>
<gene>
    <name evidence="21" type="primary">LOC123186238</name>
</gene>
<keyword evidence="4 14" id="KW-0808">Transferase</keyword>
<dbReference type="PANTHER" id="PTHR32444">
    <property type="entry name" value="BULB-TYPE LECTIN DOMAIN-CONTAINING PROTEIN"/>
    <property type="match status" value="1"/>
</dbReference>
<dbReference type="AlphaFoldDB" id="A0A3B6B5S4"/>
<dbReference type="Gene3D" id="1.10.510.10">
    <property type="entry name" value="Transferase(Phosphotransferase) domain 1"/>
    <property type="match status" value="1"/>
</dbReference>
<evidence type="ECO:0000256" key="16">
    <source>
        <dbReference type="SAM" id="MobiDB-lite"/>
    </source>
</evidence>
<keyword evidence="17" id="KW-0812">Transmembrane</keyword>
<feature type="compositionally biased region" description="Polar residues" evidence="16">
    <location>
        <begin position="826"/>
        <end position="846"/>
    </location>
</feature>
<dbReference type="Pfam" id="PF01453">
    <property type="entry name" value="B_lectin"/>
    <property type="match status" value="1"/>
</dbReference>
<dbReference type="Pfam" id="PF00069">
    <property type="entry name" value="Pkinase"/>
    <property type="match status" value="1"/>
</dbReference>
<dbReference type="Pfam" id="PF00954">
    <property type="entry name" value="S_locus_glycop"/>
    <property type="match status" value="1"/>
</dbReference>
<evidence type="ECO:0000256" key="1">
    <source>
        <dbReference type="ARBA" id="ARBA00004479"/>
    </source>
</evidence>
<dbReference type="GO" id="GO:0048544">
    <property type="term" value="P:recognition of pollen"/>
    <property type="evidence" value="ECO:0007669"/>
    <property type="project" value="InterPro"/>
</dbReference>
<feature type="region of interest" description="Disordered" evidence="16">
    <location>
        <begin position="811"/>
        <end position="846"/>
    </location>
</feature>
<dbReference type="PROSITE" id="PS50927">
    <property type="entry name" value="BULB_LECTIN"/>
    <property type="match status" value="1"/>
</dbReference>
<feature type="domain" description="Bulb-type lectin" evidence="19">
    <location>
        <begin position="60"/>
        <end position="179"/>
    </location>
</feature>
<keyword evidence="17" id="KW-0472">Membrane</keyword>
<feature type="transmembrane region" description="Helical" evidence="17">
    <location>
        <begin position="474"/>
        <end position="498"/>
    </location>
</feature>
<evidence type="ECO:0000259" key="20">
    <source>
        <dbReference type="PROSITE" id="PS50948"/>
    </source>
</evidence>
<keyword evidence="7 14" id="KW-0418">Kinase</keyword>
<evidence type="ECO:0000256" key="3">
    <source>
        <dbReference type="ARBA" id="ARBA00022536"/>
    </source>
</evidence>
<evidence type="ECO:0000256" key="2">
    <source>
        <dbReference type="ARBA" id="ARBA00022527"/>
    </source>
</evidence>
<accession>A0A3B6B5S4</accession>
<dbReference type="InterPro" id="IPR011009">
    <property type="entry name" value="Kinase-like_dom_sf"/>
</dbReference>
<feature type="domain" description="Protein kinase" evidence="18">
    <location>
        <begin position="531"/>
        <end position="818"/>
    </location>
</feature>
<dbReference type="InterPro" id="IPR008271">
    <property type="entry name" value="Ser/Thr_kinase_AS"/>
</dbReference>
<dbReference type="SMART" id="SM00220">
    <property type="entry name" value="S_TKc"/>
    <property type="match status" value="1"/>
</dbReference>
<dbReference type="SMART" id="SM00473">
    <property type="entry name" value="PAN_AP"/>
    <property type="match status" value="1"/>
</dbReference>
<comment type="catalytic activity">
    <reaction evidence="12 14">
        <text>L-threonyl-[protein] + ATP = O-phospho-L-threonyl-[protein] + ADP + H(+)</text>
        <dbReference type="Rhea" id="RHEA:46608"/>
        <dbReference type="Rhea" id="RHEA-COMP:11060"/>
        <dbReference type="Rhea" id="RHEA-COMP:11605"/>
        <dbReference type="ChEBI" id="CHEBI:15378"/>
        <dbReference type="ChEBI" id="CHEBI:30013"/>
        <dbReference type="ChEBI" id="CHEBI:30616"/>
        <dbReference type="ChEBI" id="CHEBI:61977"/>
        <dbReference type="ChEBI" id="CHEBI:456216"/>
        <dbReference type="EC" id="2.7.11.1"/>
    </reaction>
</comment>
<dbReference type="Gene3D" id="2.90.10.10">
    <property type="entry name" value="Bulb-type lectin domain"/>
    <property type="match status" value="1"/>
</dbReference>
<reference evidence="21" key="2">
    <citation type="submission" date="2018-10" db="UniProtKB">
        <authorList>
            <consortium name="EnsemblPlants"/>
        </authorList>
    </citation>
    <scope>IDENTIFICATION</scope>
</reference>
<dbReference type="InterPro" id="IPR001480">
    <property type="entry name" value="Bulb-type_lectin_dom"/>
</dbReference>
<keyword evidence="22" id="KW-1185">Reference proteome</keyword>
<proteinExistence type="inferred from homology"/>
<evidence type="ECO:0000256" key="17">
    <source>
        <dbReference type="SAM" id="Phobius"/>
    </source>
</evidence>
<dbReference type="PaxDb" id="4565-Traes_2AL_50CD27326.1"/>
<dbReference type="EC" id="2.7.11.1" evidence="14"/>
<dbReference type="Gramene" id="TraesCS2A03G1137500.1">
    <property type="protein sequence ID" value="TraesCS2A03G1137500.1.CDS"/>
    <property type="gene ID" value="TraesCS2A03G1137500"/>
</dbReference>
<dbReference type="SMART" id="SM00108">
    <property type="entry name" value="B_lectin"/>
    <property type="match status" value="1"/>
</dbReference>
<dbReference type="OMA" id="GCRARCF"/>
<dbReference type="PIRSF" id="PIRSF000641">
    <property type="entry name" value="SRK"/>
    <property type="match status" value="1"/>
</dbReference>
<reference evidence="21" key="1">
    <citation type="submission" date="2018-08" db="EMBL/GenBank/DDBJ databases">
        <authorList>
            <person name="Rossello M."/>
        </authorList>
    </citation>
    <scope>NUCLEOTIDE SEQUENCE [LARGE SCALE GENOMIC DNA]</scope>
    <source>
        <strain evidence="21">cv. Chinese Spring</strain>
    </source>
</reference>
<dbReference type="GO" id="GO:0106310">
    <property type="term" value="F:protein serine kinase activity"/>
    <property type="evidence" value="ECO:0007669"/>
    <property type="project" value="RHEA"/>
</dbReference>
<name>A0A3B6B5S4_WHEAT</name>
<evidence type="ECO:0000313" key="21">
    <source>
        <dbReference type="EnsemblPlants" id="TraesCS2A02G486600.1"/>
    </source>
</evidence>
<evidence type="ECO:0000256" key="15">
    <source>
        <dbReference type="PROSITE-ProRule" id="PRU10141"/>
    </source>
</evidence>
<dbReference type="CDD" id="cd01098">
    <property type="entry name" value="PAN_AP_plant"/>
    <property type="match status" value="1"/>
</dbReference>
<dbReference type="GO" id="GO:0016020">
    <property type="term" value="C:membrane"/>
    <property type="evidence" value="ECO:0007669"/>
    <property type="project" value="UniProtKB-SubCell"/>
</dbReference>
<evidence type="ECO:0000256" key="4">
    <source>
        <dbReference type="ARBA" id="ARBA00022679"/>
    </source>
</evidence>
<dbReference type="Gramene" id="TraesWEE_scaffold_074253_01G000100.1">
    <property type="protein sequence ID" value="TraesWEE_scaffold_074253_01G000100.1"/>
    <property type="gene ID" value="TraesWEE_scaffold_074253_01G000100"/>
</dbReference>
<dbReference type="Gramene" id="TraesROB_scaffold_076221_01G000300.1">
    <property type="protein sequence ID" value="TraesROB_scaffold_076221_01G000300.1"/>
    <property type="gene ID" value="TraesROB_scaffold_076221_01G000300"/>
</dbReference>
<evidence type="ECO:0000256" key="13">
    <source>
        <dbReference type="ARBA" id="ARBA00048679"/>
    </source>
</evidence>
<evidence type="ECO:0000313" key="22">
    <source>
        <dbReference type="Proteomes" id="UP000019116"/>
    </source>
</evidence>
<dbReference type="GO" id="GO:0005524">
    <property type="term" value="F:ATP binding"/>
    <property type="evidence" value="ECO:0007669"/>
    <property type="project" value="UniProtKB-UniRule"/>
</dbReference>
<keyword evidence="6 14" id="KW-0547">Nucleotide-binding</keyword>
<evidence type="ECO:0000256" key="5">
    <source>
        <dbReference type="ARBA" id="ARBA00022729"/>
    </source>
</evidence>
<evidence type="ECO:0000259" key="18">
    <source>
        <dbReference type="PROSITE" id="PS50011"/>
    </source>
</evidence>
<evidence type="ECO:0000256" key="10">
    <source>
        <dbReference type="ARBA" id="ARBA00023170"/>
    </source>
</evidence>
<dbReference type="Gene3D" id="3.30.200.20">
    <property type="entry name" value="Phosphorylase Kinase, domain 1"/>
    <property type="match status" value="1"/>
</dbReference>
<evidence type="ECO:0000256" key="6">
    <source>
        <dbReference type="ARBA" id="ARBA00022741"/>
    </source>
</evidence>
<dbReference type="Gramene" id="TraesKAR2A01G0457540.1">
    <property type="protein sequence ID" value="cds.TraesKAR2A01G0457540.1"/>
    <property type="gene ID" value="TraesKAR2A01G0457540"/>
</dbReference>
<dbReference type="OrthoDB" id="689796at2759"/>
<evidence type="ECO:0000256" key="7">
    <source>
        <dbReference type="ARBA" id="ARBA00022777"/>
    </source>
</evidence>
<keyword evidence="3" id="KW-0245">EGF-like domain</keyword>
<keyword evidence="17" id="KW-1133">Transmembrane helix</keyword>
<dbReference type="InterPro" id="IPR000719">
    <property type="entry name" value="Prot_kinase_dom"/>
</dbReference>
<keyword evidence="8 14" id="KW-0067">ATP-binding</keyword>
<dbReference type="SUPFAM" id="SSF56112">
    <property type="entry name" value="Protein kinase-like (PK-like)"/>
    <property type="match status" value="1"/>
</dbReference>
<dbReference type="Gramene" id="TraesARI2A03G00792090.1">
    <property type="protein sequence ID" value="TraesARI2A03G00792090.1"/>
    <property type="gene ID" value="TraesARI2A03G00792090"/>
</dbReference>
<dbReference type="PROSITE" id="PS50948">
    <property type="entry name" value="PAN"/>
    <property type="match status" value="1"/>
</dbReference>
<dbReference type="InterPro" id="IPR036426">
    <property type="entry name" value="Bulb-type_lectin_dom_sf"/>
</dbReference>
<dbReference type="PROSITE" id="PS00108">
    <property type="entry name" value="PROTEIN_KINASE_ST"/>
    <property type="match status" value="1"/>
</dbReference>
<dbReference type="PANTHER" id="PTHR32444:SF233">
    <property type="entry name" value="SERINE_THREONINE-PROTEIN KINASE"/>
    <property type="match status" value="1"/>
</dbReference>
<keyword evidence="11" id="KW-0325">Glycoprotein</keyword>
<dbReference type="CDD" id="cd14066">
    <property type="entry name" value="STKc_IRAK"/>
    <property type="match status" value="1"/>
</dbReference>
<dbReference type="Gramene" id="TraesCAD_scaffold_072650_01G000300.1">
    <property type="protein sequence ID" value="TraesCAD_scaffold_072650_01G000300.1"/>
    <property type="gene ID" value="TraesCAD_scaffold_072650_01G000300"/>
</dbReference>
<dbReference type="Gramene" id="TraesCLE_scaffold_076509_01G000100.1">
    <property type="protein sequence ID" value="TraesCLE_scaffold_076509_01G000100.1"/>
    <property type="gene ID" value="TraesCLE_scaffold_076509_01G000100"/>
</dbReference>
<keyword evidence="9" id="KW-1015">Disulfide bond</keyword>
<dbReference type="PROSITE" id="PS00107">
    <property type="entry name" value="PROTEIN_KINASE_ATP"/>
    <property type="match status" value="1"/>
</dbReference>
<dbReference type="CDD" id="cd00028">
    <property type="entry name" value="B_lectin"/>
    <property type="match status" value="1"/>
</dbReference>
<dbReference type="Pfam" id="PF08276">
    <property type="entry name" value="PAN_2"/>
    <property type="match status" value="1"/>
</dbReference>
<dbReference type="GO" id="GO:0004674">
    <property type="term" value="F:protein serine/threonine kinase activity"/>
    <property type="evidence" value="ECO:0007669"/>
    <property type="project" value="UniProtKB-KW"/>
</dbReference>
<dbReference type="Gramene" id="TraesCS2A02G486600.1">
    <property type="protein sequence ID" value="TraesCS2A02G486600.1"/>
    <property type="gene ID" value="TraesCS2A02G486600"/>
</dbReference>
<evidence type="ECO:0000256" key="11">
    <source>
        <dbReference type="ARBA" id="ARBA00023180"/>
    </source>
</evidence>
<protein>
    <recommendedName>
        <fullName evidence="14">Receptor-like serine/threonine-protein kinase</fullName>
        <ecNumber evidence="14">2.7.11.1</ecNumber>
    </recommendedName>
</protein>
<dbReference type="InterPro" id="IPR017441">
    <property type="entry name" value="Protein_kinase_ATP_BS"/>
</dbReference>
<evidence type="ECO:0000259" key="19">
    <source>
        <dbReference type="PROSITE" id="PS50927"/>
    </source>
</evidence>